<proteinExistence type="predicted"/>
<organism evidence="1 2">
    <name type="scientific">Ruminococcus albus</name>
    <dbReference type="NCBI Taxonomy" id="1264"/>
    <lineage>
        <taxon>Bacteria</taxon>
        <taxon>Bacillati</taxon>
        <taxon>Bacillota</taxon>
        <taxon>Clostridia</taxon>
        <taxon>Eubacteriales</taxon>
        <taxon>Oscillospiraceae</taxon>
        <taxon>Ruminococcus</taxon>
    </lineage>
</organism>
<evidence type="ECO:0000313" key="2">
    <source>
        <dbReference type="Proteomes" id="UP000186015"/>
    </source>
</evidence>
<dbReference type="AlphaFoldDB" id="A0A1H7NL26"/>
<sequence length="43" mass="5289">MNRNTETTFTKEEQKNPRYELNSVREYKIGHTTYIVKTYFDLE</sequence>
<reference evidence="1 2" key="1">
    <citation type="submission" date="2016-10" db="EMBL/GenBank/DDBJ databases">
        <authorList>
            <person name="de Groot N.N."/>
        </authorList>
    </citation>
    <scope>NUCLEOTIDE SEQUENCE [LARGE SCALE GENOMIC DNA]</scope>
    <source>
        <strain evidence="1 2">KH2T6</strain>
    </source>
</reference>
<name>A0A1H7NL26_RUMAL</name>
<gene>
    <name evidence="1" type="ORF">SAMN05216469_11591</name>
</gene>
<accession>A0A1H7NL26</accession>
<dbReference type="Proteomes" id="UP000186015">
    <property type="component" value="Unassembled WGS sequence"/>
</dbReference>
<evidence type="ECO:0000313" key="1">
    <source>
        <dbReference type="EMBL" id="SEL23617.1"/>
    </source>
</evidence>
<protein>
    <submittedName>
        <fullName evidence="1">Transposon-encoded protein TnpW</fullName>
    </submittedName>
</protein>
<dbReference type="EMBL" id="FOAT01000015">
    <property type="protein sequence ID" value="SEL23617.1"/>
    <property type="molecule type" value="Genomic_DNA"/>
</dbReference>
<feature type="non-terminal residue" evidence="1">
    <location>
        <position position="43"/>
    </location>
</feature>